<gene>
    <name evidence="2" type="ORF">ML536_19125</name>
</gene>
<organism evidence="2 3">
    <name type="scientific">Paradevosia shaoguanensis</name>
    <dbReference type="NCBI Taxonomy" id="1335043"/>
    <lineage>
        <taxon>Bacteria</taxon>
        <taxon>Pseudomonadati</taxon>
        <taxon>Pseudomonadota</taxon>
        <taxon>Alphaproteobacteria</taxon>
        <taxon>Hyphomicrobiales</taxon>
        <taxon>Devosiaceae</taxon>
        <taxon>Paradevosia</taxon>
    </lineage>
</organism>
<evidence type="ECO:0000313" key="2">
    <source>
        <dbReference type="EMBL" id="MCI0128951.1"/>
    </source>
</evidence>
<dbReference type="InterPro" id="IPR036206">
    <property type="entry name" value="ThiamineP_synth_sf"/>
</dbReference>
<feature type="domain" description="Thiamine phosphate synthase/TenI" evidence="1">
    <location>
        <begin position="6"/>
        <end position="157"/>
    </location>
</feature>
<evidence type="ECO:0000259" key="1">
    <source>
        <dbReference type="Pfam" id="PF02581"/>
    </source>
</evidence>
<dbReference type="InterPro" id="IPR013785">
    <property type="entry name" value="Aldolase_TIM"/>
</dbReference>
<dbReference type="RefSeq" id="WP_281736959.1">
    <property type="nucleotide sequence ID" value="NZ_JAKETQ010000003.1"/>
</dbReference>
<dbReference type="Pfam" id="PF02581">
    <property type="entry name" value="TMP-TENI"/>
    <property type="match status" value="1"/>
</dbReference>
<dbReference type="AlphaFoldDB" id="A0AA41UI35"/>
<accession>A0AA41UI35</accession>
<name>A0AA41UI35_9HYPH</name>
<dbReference type="Proteomes" id="UP001156140">
    <property type="component" value="Unassembled WGS sequence"/>
</dbReference>
<evidence type="ECO:0000313" key="3">
    <source>
        <dbReference type="Proteomes" id="UP001156140"/>
    </source>
</evidence>
<keyword evidence="3" id="KW-1185">Reference proteome</keyword>
<dbReference type="SUPFAM" id="SSF51391">
    <property type="entry name" value="Thiamin phosphate synthase"/>
    <property type="match status" value="1"/>
</dbReference>
<dbReference type="CDD" id="cd00564">
    <property type="entry name" value="TMP_TenI"/>
    <property type="match status" value="1"/>
</dbReference>
<dbReference type="Gene3D" id="3.20.20.70">
    <property type="entry name" value="Aldolase class I"/>
    <property type="match status" value="1"/>
</dbReference>
<reference evidence="2" key="1">
    <citation type="submission" date="2022-03" db="EMBL/GenBank/DDBJ databases">
        <title>The complete genome sequence of a Methyloterrigena soli.</title>
        <authorList>
            <person name="Zi Z."/>
        </authorList>
    </citation>
    <scope>NUCLEOTIDE SEQUENCE</scope>
    <source>
        <strain evidence="2">M48</strain>
    </source>
</reference>
<dbReference type="GO" id="GO:0009228">
    <property type="term" value="P:thiamine biosynthetic process"/>
    <property type="evidence" value="ECO:0007669"/>
    <property type="project" value="UniProtKB-KW"/>
</dbReference>
<sequence length="203" mass="21073">MTAQIFLIAPADADLATFAPILEGALASVPVSALFLPRGSRGENAYKDFVKVMAPIAQAEGCAVLIEGEPGWVRTLGVDGLHVLGSGKALPTAKAAVSALKPQLIVGAGPAASRHDAMTLGELDIDYVFFGPLEGDLPAEARDMATWWSETMEVPAVLSDPQADGETADPSGCEFLAVGESVWKAPQGAAIALSQIAQRLESF</sequence>
<proteinExistence type="predicted"/>
<dbReference type="EMBL" id="JALAZD010000003">
    <property type="protein sequence ID" value="MCI0128951.1"/>
    <property type="molecule type" value="Genomic_DNA"/>
</dbReference>
<comment type="caution">
    <text evidence="2">The sequence shown here is derived from an EMBL/GenBank/DDBJ whole genome shotgun (WGS) entry which is preliminary data.</text>
</comment>
<dbReference type="InterPro" id="IPR022998">
    <property type="entry name" value="ThiamineP_synth_TenI"/>
</dbReference>
<protein>
    <submittedName>
        <fullName evidence="2">Thiamine phosphate synthase</fullName>
    </submittedName>
</protein>